<evidence type="ECO:0000313" key="2">
    <source>
        <dbReference type="Proteomes" id="UP000238304"/>
    </source>
</evidence>
<organism evidence="1 2">
    <name type="scientific">Bacteroides zoogleoformans</name>
    <dbReference type="NCBI Taxonomy" id="28119"/>
    <lineage>
        <taxon>Bacteria</taxon>
        <taxon>Pseudomonadati</taxon>
        <taxon>Bacteroidota</taxon>
        <taxon>Bacteroidia</taxon>
        <taxon>Bacteroidales</taxon>
        <taxon>Bacteroidaceae</taxon>
        <taxon>Bacteroides</taxon>
    </lineage>
</organism>
<evidence type="ECO:0000313" key="1">
    <source>
        <dbReference type="EMBL" id="AVM52201.1"/>
    </source>
</evidence>
<sequence length="63" mass="7613">MIVKFKVSNITVIIYQRIRLFSDFVFPHQRYCFLGILYNPLCIKYLVFTVFDYLKNEKDLLTA</sequence>
<dbReference type="EMBL" id="CP027231">
    <property type="protein sequence ID" value="AVM52201.1"/>
    <property type="molecule type" value="Genomic_DNA"/>
</dbReference>
<name>A0ABM6T6G0_9BACE</name>
<protein>
    <submittedName>
        <fullName evidence="1">Uncharacterized protein</fullName>
    </submittedName>
</protein>
<dbReference type="Proteomes" id="UP000238304">
    <property type="component" value="Chromosome"/>
</dbReference>
<gene>
    <name evidence="1" type="ORF">C4H11_03870</name>
</gene>
<proteinExistence type="predicted"/>
<reference evidence="1 2" key="1">
    <citation type="submission" date="2018-02" db="EMBL/GenBank/DDBJ databases">
        <authorList>
            <person name="Holder M.E."/>
            <person name="Ajami N.J."/>
            <person name="Petrosino J.F."/>
        </authorList>
    </citation>
    <scope>NUCLEOTIDE SEQUENCE [LARGE SCALE GENOMIC DNA]</scope>
    <source>
        <strain evidence="1 2">ATCC 33285</strain>
    </source>
</reference>
<accession>A0ABM6T6G0</accession>
<keyword evidence="2" id="KW-1185">Reference proteome</keyword>